<feature type="transmembrane region" description="Helical" evidence="5">
    <location>
        <begin position="586"/>
        <end position="607"/>
    </location>
</feature>
<dbReference type="RefSeq" id="WP_191157157.1">
    <property type="nucleotide sequence ID" value="NZ_JACWUN010000016.1"/>
</dbReference>
<evidence type="ECO:0000313" key="7">
    <source>
        <dbReference type="EMBL" id="MBD1401492.1"/>
    </source>
</evidence>
<reference evidence="7" key="1">
    <citation type="submission" date="2020-09" db="EMBL/GenBank/DDBJ databases">
        <title>Pelobacter alkaliphilus sp. nov., a novel anaerobic arsenate-reducing bacterium from terrestrial mud volcano.</title>
        <authorList>
            <person name="Khomyakova M.A."/>
            <person name="Merkel A.Y."/>
            <person name="Slobodkin A.I."/>
        </authorList>
    </citation>
    <scope>NUCLEOTIDE SEQUENCE</scope>
    <source>
        <strain evidence="7">M08fum</strain>
    </source>
</reference>
<accession>A0A8J6ULP0</accession>
<dbReference type="GO" id="GO:0055085">
    <property type="term" value="P:transmembrane transport"/>
    <property type="evidence" value="ECO:0007669"/>
    <property type="project" value="InterPro"/>
</dbReference>
<proteinExistence type="predicted"/>
<evidence type="ECO:0000259" key="6">
    <source>
        <dbReference type="PROSITE" id="PS50928"/>
    </source>
</evidence>
<organism evidence="7 8">
    <name type="scientific">Pelovirga terrestris</name>
    <dbReference type="NCBI Taxonomy" id="2771352"/>
    <lineage>
        <taxon>Bacteria</taxon>
        <taxon>Pseudomonadati</taxon>
        <taxon>Thermodesulfobacteriota</taxon>
        <taxon>Desulfuromonadia</taxon>
        <taxon>Geobacterales</taxon>
        <taxon>Geobacteraceae</taxon>
        <taxon>Pelovirga</taxon>
    </lineage>
</organism>
<comment type="subcellular location">
    <subcellularLocation>
        <location evidence="1">Cell membrane</location>
        <topology evidence="1">Multi-pass membrane protein</topology>
    </subcellularLocation>
</comment>
<feature type="transmembrane region" description="Helical" evidence="5">
    <location>
        <begin position="529"/>
        <end position="547"/>
    </location>
</feature>
<keyword evidence="8" id="KW-1185">Reference proteome</keyword>
<evidence type="ECO:0000256" key="5">
    <source>
        <dbReference type="SAM" id="Phobius"/>
    </source>
</evidence>
<evidence type="ECO:0000256" key="4">
    <source>
        <dbReference type="ARBA" id="ARBA00023136"/>
    </source>
</evidence>
<dbReference type="GO" id="GO:0005886">
    <property type="term" value="C:plasma membrane"/>
    <property type="evidence" value="ECO:0007669"/>
    <property type="project" value="UniProtKB-SubCell"/>
</dbReference>
<keyword evidence="4 5" id="KW-0472">Membrane</keyword>
<protein>
    <submittedName>
        <fullName evidence="7">ABC transporter permease</fullName>
    </submittedName>
</protein>
<feature type="transmembrane region" description="Helical" evidence="5">
    <location>
        <begin position="836"/>
        <end position="857"/>
    </location>
</feature>
<feature type="transmembrane region" description="Helical" evidence="5">
    <location>
        <begin position="488"/>
        <end position="508"/>
    </location>
</feature>
<feature type="transmembrane region" description="Helical" evidence="5">
    <location>
        <begin position="627"/>
        <end position="652"/>
    </location>
</feature>
<dbReference type="PANTHER" id="PTHR42727">
    <property type="entry name" value="PHOSPHATE TRANSPORT SYSTEM PERMEASE PROTEIN"/>
    <property type="match status" value="1"/>
</dbReference>
<dbReference type="InterPro" id="IPR000515">
    <property type="entry name" value="MetI-like"/>
</dbReference>
<feature type="domain" description="ABC transmembrane type-1" evidence="6">
    <location>
        <begin position="482"/>
        <end position="857"/>
    </location>
</feature>
<evidence type="ECO:0000256" key="1">
    <source>
        <dbReference type="ARBA" id="ARBA00004651"/>
    </source>
</evidence>
<dbReference type="InterPro" id="IPR035906">
    <property type="entry name" value="MetI-like_sf"/>
</dbReference>
<comment type="caution">
    <text evidence="7">The sequence shown here is derived from an EMBL/GenBank/DDBJ whole genome shotgun (WGS) entry which is preliminary data.</text>
</comment>
<keyword evidence="2 5" id="KW-0812">Transmembrane</keyword>
<feature type="transmembrane region" description="Helical" evidence="5">
    <location>
        <begin position="25"/>
        <end position="58"/>
    </location>
</feature>
<evidence type="ECO:0000256" key="3">
    <source>
        <dbReference type="ARBA" id="ARBA00022989"/>
    </source>
</evidence>
<dbReference type="SUPFAM" id="SSF50998">
    <property type="entry name" value="Quinoprotein alcohol dehydrogenase-like"/>
    <property type="match status" value="1"/>
</dbReference>
<feature type="transmembrane region" description="Helical" evidence="5">
    <location>
        <begin position="553"/>
        <end position="574"/>
    </location>
</feature>
<gene>
    <name evidence="7" type="ORF">ICT70_12540</name>
</gene>
<dbReference type="EMBL" id="JACWUN010000016">
    <property type="protein sequence ID" value="MBD1401492.1"/>
    <property type="molecule type" value="Genomic_DNA"/>
</dbReference>
<evidence type="ECO:0000313" key="8">
    <source>
        <dbReference type="Proteomes" id="UP000632828"/>
    </source>
</evidence>
<feature type="transmembrane region" description="Helical" evidence="5">
    <location>
        <begin position="766"/>
        <end position="787"/>
    </location>
</feature>
<feature type="transmembrane region" description="Helical" evidence="5">
    <location>
        <begin position="675"/>
        <end position="701"/>
    </location>
</feature>
<sequence length="871" mass="94707">MSEKKKITGTQRRYTTKKSIKFMDVAAKVMISLGGLGTIIAVAGVFIFLASVVVPLFAPAEMTPAQKISNIEDKTKQAPLLIVDEFQLSAWTLEDAGASARAFVLNDGETLLRTPVFAEETPQAWAYDSLSETLIAAFADGRIELKNIGFRTRFLLDEQVLPGFLQEMEVGSALPWDEGIVQRTPIGQLRQLKLELESEAHVATEHDGIRLISMINTNSGPVLTYLTQDGVLRIQRMVSRRNLLTGQVTTTVTGGSLQLDLDRRGLPQWLELSGRGDTAFLAWSDGHLLRIDSRNFNALAVAEELSLIPDGKATLTSLSFLIGRTTLVAGDSQGRLNAWFRTRPEGTATSDGSRLTLVHDLGQGPAAVTALAPSTRSRLLAAGFADGTVRTYHVTSDQLLVEERAGQGAVAAVALAPRDNLLAALVPSGLMGWYLDNKHPTATWHTLFGKVHYEGMNEPGYVWQSTGGTDDFEPKYSLIPLIYGTLKATFFSMFFGVPLALLAAVYTSEFLEDKRVKAQVKPLVELMESLPTVVLGFLAALVFAVFVEGQTASVLAAFITVPLAFVVAAYLFLLLPIDKFVRFSRFRFYIIALLALPIGILLARQLGPVLEALLFAGDIKAWLDGQIGTGIGGWFLLLLPLSSFVVILFYGLKVNPWLRNRTSGMTRFGTGMAEIVKFICGIVIVVVMSWIAASLLTAAGIDIRGDFPFTGQIMGTYVQRNALVVGFVMGFAIIPAVYTIAEDALSSVPEHLRSGSLSAGASPWQTAIRIIIPTAASGLFSAVMLGLGRAVGETMIVLMATGNTPVMEMNIFNGFRTLSANIAVELPEAIIYGTHFRILFLAALTLFLLTFTINTIAEVIRQRFRKRAFQL</sequence>
<dbReference type="AlphaFoldDB" id="A0A8J6ULP0"/>
<dbReference type="InterPro" id="IPR011047">
    <property type="entry name" value="Quinoprotein_ADH-like_sf"/>
</dbReference>
<keyword evidence="3 5" id="KW-1133">Transmembrane helix</keyword>
<dbReference type="PROSITE" id="PS50928">
    <property type="entry name" value="ABC_TM1"/>
    <property type="match status" value="1"/>
</dbReference>
<dbReference type="Gene3D" id="1.10.3720.10">
    <property type="entry name" value="MetI-like"/>
    <property type="match status" value="2"/>
</dbReference>
<dbReference type="InterPro" id="IPR015943">
    <property type="entry name" value="WD40/YVTN_repeat-like_dom_sf"/>
</dbReference>
<feature type="transmembrane region" description="Helical" evidence="5">
    <location>
        <begin position="721"/>
        <end position="745"/>
    </location>
</feature>
<name>A0A8J6ULP0_9BACT</name>
<evidence type="ECO:0000256" key="2">
    <source>
        <dbReference type="ARBA" id="ARBA00022692"/>
    </source>
</evidence>
<dbReference type="Proteomes" id="UP000632828">
    <property type="component" value="Unassembled WGS sequence"/>
</dbReference>
<dbReference type="Gene3D" id="2.130.10.10">
    <property type="entry name" value="YVTN repeat-like/Quinoprotein amine dehydrogenase"/>
    <property type="match status" value="1"/>
</dbReference>
<dbReference type="SUPFAM" id="SSF161098">
    <property type="entry name" value="MetI-like"/>
    <property type="match status" value="2"/>
</dbReference>
<dbReference type="CDD" id="cd06261">
    <property type="entry name" value="TM_PBP2"/>
    <property type="match status" value="2"/>
</dbReference>
<dbReference type="PANTHER" id="PTHR42727:SF1">
    <property type="entry name" value="PHOSPHATE TRANSPORT SYSTEM PERMEASE"/>
    <property type="match status" value="1"/>
</dbReference>